<comment type="caution">
    <text evidence="1">The sequence shown here is derived from an EMBL/GenBank/DDBJ whole genome shotgun (WGS) entry which is preliminary data.</text>
</comment>
<sequence length="88" mass="9368">MACRQVAGRWLRTPLRWTSSATPIAAKAMSDENGVYVVNAFLNVTSTSAQTPDGGMTTVTYKVTVNKGEGWKITDVGSDSNPMGNAVE</sequence>
<evidence type="ECO:0008006" key="3">
    <source>
        <dbReference type="Google" id="ProtNLM"/>
    </source>
</evidence>
<reference evidence="1 2" key="1">
    <citation type="submission" date="2024-10" db="EMBL/GenBank/DDBJ databases">
        <title>The Natural Products Discovery Center: Release of the First 8490 Sequenced Strains for Exploring Actinobacteria Biosynthetic Diversity.</title>
        <authorList>
            <person name="Kalkreuter E."/>
            <person name="Kautsar S.A."/>
            <person name="Yang D."/>
            <person name="Bader C.D."/>
            <person name="Teijaro C.N."/>
            <person name="Fluegel L."/>
            <person name="Davis C.M."/>
            <person name="Simpson J.R."/>
            <person name="Lauterbach L."/>
            <person name="Steele A.D."/>
            <person name="Gui C."/>
            <person name="Meng S."/>
            <person name="Li G."/>
            <person name="Viehrig K."/>
            <person name="Ye F."/>
            <person name="Su P."/>
            <person name="Kiefer A.F."/>
            <person name="Nichols A."/>
            <person name="Cepeda A.J."/>
            <person name="Yan W."/>
            <person name="Fan B."/>
            <person name="Jiang Y."/>
            <person name="Adhikari A."/>
            <person name="Zheng C.-J."/>
            <person name="Schuster L."/>
            <person name="Cowan T.M."/>
            <person name="Smanski M.J."/>
            <person name="Chevrette M.G."/>
            <person name="De Carvalho L.P.S."/>
            <person name="Shen B."/>
        </authorList>
    </citation>
    <scope>NUCLEOTIDE SEQUENCE [LARGE SCALE GENOMIC DNA]</scope>
    <source>
        <strain evidence="1 2">NPDC019275</strain>
    </source>
</reference>
<dbReference type="Proteomes" id="UP001611415">
    <property type="component" value="Unassembled WGS sequence"/>
</dbReference>
<keyword evidence="2" id="KW-1185">Reference proteome</keyword>
<dbReference type="RefSeq" id="WP_397096576.1">
    <property type="nucleotide sequence ID" value="NZ_JBEYCD010000029.1"/>
</dbReference>
<evidence type="ECO:0000313" key="2">
    <source>
        <dbReference type="Proteomes" id="UP001611415"/>
    </source>
</evidence>
<name>A0ABW7XCJ7_9NOCA</name>
<protein>
    <recommendedName>
        <fullName evidence="3">Conjugative transposon protein TcpC</fullName>
    </recommendedName>
</protein>
<accession>A0ABW7XCJ7</accession>
<evidence type="ECO:0000313" key="1">
    <source>
        <dbReference type="EMBL" id="MFI2478862.1"/>
    </source>
</evidence>
<gene>
    <name evidence="1" type="ORF">ACH49W_36550</name>
</gene>
<proteinExistence type="predicted"/>
<organism evidence="1 2">
    <name type="scientific">Nocardia xishanensis</name>
    <dbReference type="NCBI Taxonomy" id="238964"/>
    <lineage>
        <taxon>Bacteria</taxon>
        <taxon>Bacillati</taxon>
        <taxon>Actinomycetota</taxon>
        <taxon>Actinomycetes</taxon>
        <taxon>Mycobacteriales</taxon>
        <taxon>Nocardiaceae</taxon>
        <taxon>Nocardia</taxon>
    </lineage>
</organism>
<dbReference type="EMBL" id="JBIRYO010000077">
    <property type="protein sequence ID" value="MFI2478862.1"/>
    <property type="molecule type" value="Genomic_DNA"/>
</dbReference>